<dbReference type="Proteomes" id="UP001056455">
    <property type="component" value="Chromosome"/>
</dbReference>
<gene>
    <name evidence="1" type="ORF">NF556_07960</name>
</gene>
<dbReference type="InterPro" id="IPR037210">
    <property type="entry name" value="YoaC-like_sf"/>
</dbReference>
<keyword evidence="2" id="KW-1185">Reference proteome</keyword>
<proteinExistence type="predicted"/>
<name>A0ABY4YXR6_9MICO</name>
<accession>A0ABY4YXR6</accession>
<sequence length="137" mass="15390">MGKIIRATGITALCVVQWADHLSTWAKEVGATVLHEIELDEEDRVLWGIVEVEELQPEVISALESMTRLINHSNTISAGYEKRVVVRELLKLHDAGLRLPAQEMKEWAAAHGWTSESPKRLANFATRINEGARPRAR</sequence>
<organism evidence="1 2">
    <name type="scientific">Ornithinimicrobium faecis</name>
    <dbReference type="NCBI Taxonomy" id="2934158"/>
    <lineage>
        <taxon>Bacteria</taxon>
        <taxon>Bacillati</taxon>
        <taxon>Actinomycetota</taxon>
        <taxon>Actinomycetes</taxon>
        <taxon>Micrococcales</taxon>
        <taxon>Ornithinimicrobiaceae</taxon>
        <taxon>Ornithinimicrobium</taxon>
    </lineage>
</organism>
<protein>
    <submittedName>
        <fullName evidence="1">Uncharacterized protein</fullName>
    </submittedName>
</protein>
<dbReference type="RefSeq" id="WP_252595102.1">
    <property type="nucleotide sequence ID" value="NZ_CP099489.1"/>
</dbReference>
<evidence type="ECO:0000313" key="2">
    <source>
        <dbReference type="Proteomes" id="UP001056455"/>
    </source>
</evidence>
<dbReference type="Gene3D" id="1.20.1290.30">
    <property type="match status" value="1"/>
</dbReference>
<evidence type="ECO:0000313" key="1">
    <source>
        <dbReference type="EMBL" id="USQ81568.1"/>
    </source>
</evidence>
<reference evidence="1" key="1">
    <citation type="submission" date="2022-06" db="EMBL/GenBank/DDBJ databases">
        <title>Ornithinimicrobium HY1793.</title>
        <authorList>
            <person name="Huang Y."/>
        </authorList>
    </citation>
    <scope>NUCLEOTIDE SEQUENCE</scope>
    <source>
        <strain evidence="1">HY1793</strain>
    </source>
</reference>
<dbReference type="EMBL" id="CP099489">
    <property type="protein sequence ID" value="USQ81568.1"/>
    <property type="molecule type" value="Genomic_DNA"/>
</dbReference>